<feature type="domain" description="DUF6950" evidence="1">
    <location>
        <begin position="8"/>
        <end position="147"/>
    </location>
</feature>
<dbReference type="AlphaFoldDB" id="A0A0F9NWI9"/>
<accession>A0A0F9NWI9</accession>
<proteinExistence type="predicted"/>
<organism evidence="2">
    <name type="scientific">marine sediment metagenome</name>
    <dbReference type="NCBI Taxonomy" id="412755"/>
    <lineage>
        <taxon>unclassified sequences</taxon>
        <taxon>metagenomes</taxon>
        <taxon>ecological metagenomes</taxon>
    </lineage>
</organism>
<gene>
    <name evidence="2" type="ORF">LCGC14_1286970</name>
</gene>
<dbReference type="InterPro" id="IPR053802">
    <property type="entry name" value="DUF6950"/>
</dbReference>
<name>A0A0F9NWI9_9ZZZZ</name>
<evidence type="ECO:0000259" key="1">
    <source>
        <dbReference type="Pfam" id="PF22262"/>
    </source>
</evidence>
<evidence type="ECO:0000313" key="2">
    <source>
        <dbReference type="EMBL" id="KKM85647.1"/>
    </source>
</evidence>
<comment type="caution">
    <text evidence="2">The sequence shown here is derived from an EMBL/GenBank/DDBJ whole genome shotgun (WGS) entry which is preliminary data.</text>
</comment>
<protein>
    <recommendedName>
        <fullName evidence="1">DUF6950 domain-containing protein</fullName>
    </recommendedName>
</protein>
<sequence>MKSFVNPKRFEDWTIRLDAYLIWVQEESFSWGSNDCVLFACNVVHELTGTDLAKKFRGKYHTKAGAYSALKKFAGGGLEALAVKIAAQYEMEEVPVRMAQRGDIVLLEATEGPTLAIVCLDGVNVTAPGPTGLVRWPVDKGSRAWRVG</sequence>
<dbReference type="Pfam" id="PF22262">
    <property type="entry name" value="DUF6950"/>
    <property type="match status" value="1"/>
</dbReference>
<dbReference type="EMBL" id="LAZR01007377">
    <property type="protein sequence ID" value="KKM85647.1"/>
    <property type="molecule type" value="Genomic_DNA"/>
</dbReference>
<reference evidence="2" key="1">
    <citation type="journal article" date="2015" name="Nature">
        <title>Complex archaea that bridge the gap between prokaryotes and eukaryotes.</title>
        <authorList>
            <person name="Spang A."/>
            <person name="Saw J.H."/>
            <person name="Jorgensen S.L."/>
            <person name="Zaremba-Niedzwiedzka K."/>
            <person name="Martijn J."/>
            <person name="Lind A.E."/>
            <person name="van Eijk R."/>
            <person name="Schleper C."/>
            <person name="Guy L."/>
            <person name="Ettema T.J."/>
        </authorList>
    </citation>
    <scope>NUCLEOTIDE SEQUENCE</scope>
</reference>